<dbReference type="InterPro" id="IPR019734">
    <property type="entry name" value="TPR_rpt"/>
</dbReference>
<evidence type="ECO:0000313" key="2">
    <source>
        <dbReference type="EMBL" id="QHT75757.1"/>
    </source>
</evidence>
<protein>
    <submittedName>
        <fullName evidence="2">Uncharacterized protein</fullName>
    </submittedName>
</protein>
<dbReference type="InterPro" id="IPR006597">
    <property type="entry name" value="Sel1-like"/>
</dbReference>
<proteinExistence type="predicted"/>
<dbReference type="Gene3D" id="1.25.40.10">
    <property type="entry name" value="Tetratricopeptide repeat domain"/>
    <property type="match status" value="1"/>
</dbReference>
<sequence>MYKTIQEIGKKYGLILDINYDENNDYNVVLSIFNSSKLKVEDYDLNDENILVIIGLYYLKVKKNNEYAKKYYLMAIEKGNANAMNNLGVLYIDERDYKNGIKYYLMAIEKENNEAIKNIKMVINDLELYVCLKNMTIKNELIENEIKRIENNNQI</sequence>
<evidence type="ECO:0000256" key="1">
    <source>
        <dbReference type="SAM" id="Coils"/>
    </source>
</evidence>
<dbReference type="AlphaFoldDB" id="A0A6C0H5R6"/>
<organism evidence="2">
    <name type="scientific">viral metagenome</name>
    <dbReference type="NCBI Taxonomy" id="1070528"/>
    <lineage>
        <taxon>unclassified sequences</taxon>
        <taxon>metagenomes</taxon>
        <taxon>organismal metagenomes</taxon>
    </lineage>
</organism>
<reference evidence="2" key="1">
    <citation type="journal article" date="2020" name="Nature">
        <title>Giant virus diversity and host interactions through global metagenomics.</title>
        <authorList>
            <person name="Schulz F."/>
            <person name="Roux S."/>
            <person name="Paez-Espino D."/>
            <person name="Jungbluth S."/>
            <person name="Walsh D.A."/>
            <person name="Denef V.J."/>
            <person name="McMahon K.D."/>
            <person name="Konstantinidis K.T."/>
            <person name="Eloe-Fadrosh E.A."/>
            <person name="Kyrpides N.C."/>
            <person name="Woyke T."/>
        </authorList>
    </citation>
    <scope>NUCLEOTIDE SEQUENCE</scope>
    <source>
        <strain evidence="2">GVMAG-M-3300023179-71</strain>
    </source>
</reference>
<name>A0A6C0H5R6_9ZZZZ</name>
<feature type="coiled-coil region" evidence="1">
    <location>
        <begin position="105"/>
        <end position="152"/>
    </location>
</feature>
<dbReference type="InterPro" id="IPR011990">
    <property type="entry name" value="TPR-like_helical_dom_sf"/>
</dbReference>
<dbReference type="SMART" id="SM00671">
    <property type="entry name" value="SEL1"/>
    <property type="match status" value="2"/>
</dbReference>
<dbReference type="EMBL" id="MN739882">
    <property type="protein sequence ID" value="QHT75757.1"/>
    <property type="molecule type" value="Genomic_DNA"/>
</dbReference>
<keyword evidence="1" id="KW-0175">Coiled coil</keyword>
<accession>A0A6C0H5R6</accession>
<dbReference type="SUPFAM" id="SSF81901">
    <property type="entry name" value="HCP-like"/>
    <property type="match status" value="1"/>
</dbReference>
<dbReference type="PROSITE" id="PS50005">
    <property type="entry name" value="TPR"/>
    <property type="match status" value="1"/>
</dbReference>